<organism evidence="2 3">
    <name type="scientific">Criibacterium bergeronii</name>
    <dbReference type="NCBI Taxonomy" id="1871336"/>
    <lineage>
        <taxon>Bacteria</taxon>
        <taxon>Bacillati</taxon>
        <taxon>Bacillota</taxon>
        <taxon>Clostridia</taxon>
        <taxon>Peptostreptococcales</taxon>
        <taxon>Filifactoraceae</taxon>
        <taxon>Criibacterium</taxon>
    </lineage>
</organism>
<evidence type="ECO:0000313" key="2">
    <source>
        <dbReference type="EMBL" id="RDY21050.1"/>
    </source>
</evidence>
<feature type="domain" description="Polyphosphate kinase-2-related" evidence="1">
    <location>
        <begin position="10"/>
        <end position="226"/>
    </location>
</feature>
<evidence type="ECO:0000313" key="3">
    <source>
        <dbReference type="Proteomes" id="UP000093352"/>
    </source>
</evidence>
<dbReference type="SUPFAM" id="SSF52540">
    <property type="entry name" value="P-loop containing nucleoside triphosphate hydrolases"/>
    <property type="match status" value="2"/>
</dbReference>
<dbReference type="STRING" id="1871336.BBG48_05565"/>
<sequence length="490" mass="58656">MLDEKITYEKEKYQDFKVSELGVRLARMQRICESLKIPVLIIVEGWESSGRGYVINDLVRELNRKFVDVDVFNNQSDEERKYPFLRDFWIKIPRKGYLKIFDRSFYYDLMNDLEMGKSELKTKIEFINSFEKALYDDKTVVIKYFLDVSQKEQKSRMEALENSDLKSFYIDMYDKEQNKNYDTYKAQFSKIIEKTNTDYAKWHVINAEDEKYASKETLGIALEEIEKGIERVSTHRENGVRFQRDYKAKNKPLNDLDLTKKLSDKEYDAILKDLEKEVASTVVRFHKENIPTMLVFEGMDAAGKDGAIARLIRYVDPRLYTVHAISAPDESENARNYLWRFYNRMPQDGKMGIFSRSWYGRVMVERVEGFASDNEWERAYGEMLDMEKQFYEHGGLILKYFVVIDKDIQLERFQDRENDVDKQYKITEEDWRNRDKWDKYLEAENEMIDRTNVQYAPWILVEGNDKKYARIKVIKEFLNRAEKFLKDKEK</sequence>
<comment type="caution">
    <text evidence="2">The sequence shown here is derived from an EMBL/GenBank/DDBJ whole genome shotgun (WGS) entry which is preliminary data.</text>
</comment>
<reference evidence="2 3" key="1">
    <citation type="journal article" date="2016" name="Genome Announc.">
        <title>Draft Genome Sequence of Criibacterium bergeronii gen. nov., sp. nov., Strain CCRI-22567T, Isolated from a Vaginal Sample from a Woman with Bacterial Vaginosis.</title>
        <authorList>
            <person name="Maheux A.F."/>
            <person name="Berube E."/>
            <person name="Boudreau D.K."/>
            <person name="Raymond F."/>
            <person name="Corbeil J."/>
            <person name="Roy P.H."/>
            <person name="Boissinot M."/>
            <person name="Omar R.F."/>
        </authorList>
    </citation>
    <scope>NUCLEOTIDE SEQUENCE [LARGE SCALE GENOMIC DNA]</scope>
    <source>
        <strain evidence="2 3">CCRI-22567</strain>
    </source>
</reference>
<gene>
    <name evidence="2" type="ORF">BBG48_006785</name>
</gene>
<evidence type="ECO:0000259" key="1">
    <source>
        <dbReference type="Pfam" id="PF03976"/>
    </source>
</evidence>
<dbReference type="EMBL" id="MBEW02000013">
    <property type="protein sequence ID" value="RDY21050.1"/>
    <property type="molecule type" value="Genomic_DNA"/>
</dbReference>
<accession>A0A371IKS2</accession>
<dbReference type="PANTHER" id="PTHR34383:SF3">
    <property type="entry name" value="POLYPHOSPHATE:AMP PHOSPHOTRANSFERASE"/>
    <property type="match status" value="1"/>
</dbReference>
<dbReference type="InterPro" id="IPR027417">
    <property type="entry name" value="P-loop_NTPase"/>
</dbReference>
<dbReference type="RefSeq" id="WP_068914069.1">
    <property type="nucleotide sequence ID" value="NZ_MBEW02000013.1"/>
</dbReference>
<protein>
    <recommendedName>
        <fullName evidence="1">Polyphosphate kinase-2-related domain-containing protein</fullName>
    </recommendedName>
</protein>
<proteinExistence type="predicted"/>
<keyword evidence="3" id="KW-1185">Reference proteome</keyword>
<dbReference type="AlphaFoldDB" id="A0A371IKS2"/>
<dbReference type="Proteomes" id="UP000093352">
    <property type="component" value="Unassembled WGS sequence"/>
</dbReference>
<dbReference type="Pfam" id="PF03976">
    <property type="entry name" value="PPK2"/>
    <property type="match status" value="2"/>
</dbReference>
<name>A0A371IKS2_9FIRM</name>
<dbReference type="Gene3D" id="3.40.50.300">
    <property type="entry name" value="P-loop containing nucleotide triphosphate hydrolases"/>
    <property type="match status" value="2"/>
</dbReference>
<dbReference type="PANTHER" id="PTHR34383">
    <property type="entry name" value="POLYPHOSPHATE:AMP PHOSPHOTRANSFERASE-RELATED"/>
    <property type="match status" value="1"/>
</dbReference>
<dbReference type="InterPro" id="IPR022488">
    <property type="entry name" value="PPK2-related"/>
</dbReference>
<feature type="domain" description="Polyphosphate kinase-2-related" evidence="1">
    <location>
        <begin position="262"/>
        <end position="484"/>
    </location>
</feature>